<comment type="caution">
    <text evidence="7">The sequence shown here is derived from an EMBL/GenBank/DDBJ whole genome shotgun (WGS) entry which is preliminary data.</text>
</comment>
<feature type="transmembrane region" description="Helical" evidence="6">
    <location>
        <begin position="77"/>
        <end position="97"/>
    </location>
</feature>
<sequence>MQSREQPPGAVASENHPALIAVPAANMPLKHRKTSPRSALKILGVLQIVTGLIHVGFGSVLVSLIKTHTWLLSMASHYLYWGGLCFVISGSFTTAAEKYRKTSLVNSSLFMNAVSVLASAAGGVLMSWDFILSDDFYYSPTLNADLRMAKGLVSILMIFTLLEFCLTVSSFHLGCRSWSEKALYFDPDEFNCDLKHTLKVKSHPSTYSNEGYDLDRQAD</sequence>
<comment type="subcellular location">
    <subcellularLocation>
        <location evidence="1">Membrane</location>
        <topology evidence="1">Multi-pass membrane protein</topology>
    </subcellularLocation>
</comment>
<dbReference type="PANTHER" id="PTHR23320">
    <property type="entry name" value="MEMBRANE-SPANNING 4-DOMAINS SUBFAMILY A MS4A -RELATED"/>
    <property type="match status" value="1"/>
</dbReference>
<dbReference type="AlphaFoldDB" id="A0A151NYH0"/>
<evidence type="ECO:0000313" key="7">
    <source>
        <dbReference type="EMBL" id="KYO41700.1"/>
    </source>
</evidence>
<keyword evidence="5 6" id="KW-0472">Membrane</keyword>
<gene>
    <name evidence="7" type="primary">MS4A15L</name>
    <name evidence="7" type="ORF">Y1Q_0006440</name>
</gene>
<accession>A0A151NYH0</accession>
<keyword evidence="4 6" id="KW-1133">Transmembrane helix</keyword>
<evidence type="ECO:0000256" key="6">
    <source>
        <dbReference type="SAM" id="Phobius"/>
    </source>
</evidence>
<evidence type="ECO:0000256" key="5">
    <source>
        <dbReference type="ARBA" id="ARBA00023136"/>
    </source>
</evidence>
<dbReference type="Pfam" id="PF04103">
    <property type="entry name" value="CD20"/>
    <property type="match status" value="1"/>
</dbReference>
<comment type="similarity">
    <text evidence="2">Belongs to the MS4A family.</text>
</comment>
<evidence type="ECO:0000256" key="2">
    <source>
        <dbReference type="ARBA" id="ARBA00009565"/>
    </source>
</evidence>
<dbReference type="GO" id="GO:0005886">
    <property type="term" value="C:plasma membrane"/>
    <property type="evidence" value="ECO:0007669"/>
    <property type="project" value="TreeGrafter"/>
</dbReference>
<feature type="transmembrane region" description="Helical" evidence="6">
    <location>
        <begin position="151"/>
        <end position="173"/>
    </location>
</feature>
<dbReference type="Proteomes" id="UP000050525">
    <property type="component" value="Unassembled WGS sequence"/>
</dbReference>
<dbReference type="PANTHER" id="PTHR23320:SF155">
    <property type="entry name" value="MEMBRANE-SPANNING 4-DOMAINS SUBFAMILY A MEMBER 8"/>
    <property type="match status" value="1"/>
</dbReference>
<dbReference type="GO" id="GO:0007166">
    <property type="term" value="P:cell surface receptor signaling pathway"/>
    <property type="evidence" value="ECO:0007669"/>
    <property type="project" value="TreeGrafter"/>
</dbReference>
<evidence type="ECO:0000256" key="1">
    <source>
        <dbReference type="ARBA" id="ARBA00004141"/>
    </source>
</evidence>
<proteinExistence type="inferred from homology"/>
<dbReference type="InterPro" id="IPR007237">
    <property type="entry name" value="CD20-like"/>
</dbReference>
<name>A0A151NYH0_ALLMI</name>
<feature type="transmembrane region" description="Helical" evidence="6">
    <location>
        <begin position="42"/>
        <end position="65"/>
    </location>
</feature>
<evidence type="ECO:0000256" key="3">
    <source>
        <dbReference type="ARBA" id="ARBA00022692"/>
    </source>
</evidence>
<organism evidence="7 8">
    <name type="scientific">Alligator mississippiensis</name>
    <name type="common">American alligator</name>
    <dbReference type="NCBI Taxonomy" id="8496"/>
    <lineage>
        <taxon>Eukaryota</taxon>
        <taxon>Metazoa</taxon>
        <taxon>Chordata</taxon>
        <taxon>Craniata</taxon>
        <taxon>Vertebrata</taxon>
        <taxon>Euteleostomi</taxon>
        <taxon>Archelosauria</taxon>
        <taxon>Archosauria</taxon>
        <taxon>Crocodylia</taxon>
        <taxon>Alligatoridae</taxon>
        <taxon>Alligatorinae</taxon>
        <taxon>Alligator</taxon>
    </lineage>
</organism>
<protein>
    <submittedName>
        <fullName evidence="7">Membrane-spanning 4-domains subfamily A member 15</fullName>
    </submittedName>
</protein>
<dbReference type="InterPro" id="IPR030417">
    <property type="entry name" value="MS4A"/>
</dbReference>
<reference evidence="7 8" key="1">
    <citation type="journal article" date="2012" name="Genome Biol.">
        <title>Sequencing three crocodilian genomes to illuminate the evolution of archosaurs and amniotes.</title>
        <authorList>
            <person name="St John J.A."/>
            <person name="Braun E.L."/>
            <person name="Isberg S.R."/>
            <person name="Miles L.G."/>
            <person name="Chong A.Y."/>
            <person name="Gongora J."/>
            <person name="Dalzell P."/>
            <person name="Moran C."/>
            <person name="Bed'hom B."/>
            <person name="Abzhanov A."/>
            <person name="Burgess S.C."/>
            <person name="Cooksey A.M."/>
            <person name="Castoe T.A."/>
            <person name="Crawford N.G."/>
            <person name="Densmore L.D."/>
            <person name="Drew J.C."/>
            <person name="Edwards S.V."/>
            <person name="Faircloth B.C."/>
            <person name="Fujita M.K."/>
            <person name="Greenwold M.J."/>
            <person name="Hoffmann F.G."/>
            <person name="Howard J.M."/>
            <person name="Iguchi T."/>
            <person name="Janes D.E."/>
            <person name="Khan S.Y."/>
            <person name="Kohno S."/>
            <person name="de Koning A.J."/>
            <person name="Lance S.L."/>
            <person name="McCarthy F.M."/>
            <person name="McCormack J.E."/>
            <person name="Merchant M.E."/>
            <person name="Peterson D.G."/>
            <person name="Pollock D.D."/>
            <person name="Pourmand N."/>
            <person name="Raney B.J."/>
            <person name="Roessler K.A."/>
            <person name="Sanford J.R."/>
            <person name="Sawyer R.H."/>
            <person name="Schmidt C.J."/>
            <person name="Triplett E.W."/>
            <person name="Tuberville T.D."/>
            <person name="Venegas-Anaya M."/>
            <person name="Howard J.T."/>
            <person name="Jarvis E.D."/>
            <person name="Guillette L.J.Jr."/>
            <person name="Glenn T.C."/>
            <person name="Green R.E."/>
            <person name="Ray D.A."/>
        </authorList>
    </citation>
    <scope>NUCLEOTIDE SEQUENCE [LARGE SCALE GENOMIC DNA]</scope>
    <source>
        <strain evidence="7">KSC_2009_1</strain>
    </source>
</reference>
<keyword evidence="3 6" id="KW-0812">Transmembrane</keyword>
<dbReference type="EMBL" id="AKHW03001628">
    <property type="protein sequence ID" value="KYO41700.1"/>
    <property type="molecule type" value="Genomic_DNA"/>
</dbReference>
<feature type="transmembrane region" description="Helical" evidence="6">
    <location>
        <begin position="109"/>
        <end position="131"/>
    </location>
</feature>
<evidence type="ECO:0000256" key="4">
    <source>
        <dbReference type="ARBA" id="ARBA00022989"/>
    </source>
</evidence>
<keyword evidence="8" id="KW-1185">Reference proteome</keyword>
<evidence type="ECO:0000313" key="8">
    <source>
        <dbReference type="Proteomes" id="UP000050525"/>
    </source>
</evidence>